<dbReference type="GO" id="GO:0000160">
    <property type="term" value="P:phosphorelay signal transduction system"/>
    <property type="evidence" value="ECO:0007669"/>
    <property type="project" value="UniProtKB-KW"/>
</dbReference>
<dbReference type="GO" id="GO:0005737">
    <property type="term" value="C:cytoplasm"/>
    <property type="evidence" value="ECO:0007669"/>
    <property type="project" value="UniProtKB-SubCell"/>
</dbReference>
<feature type="modified residue" description="4-aspartylphosphate" evidence="8">
    <location>
        <position position="55"/>
    </location>
</feature>
<evidence type="ECO:0000259" key="9">
    <source>
        <dbReference type="PROSITE" id="PS01124"/>
    </source>
</evidence>
<keyword evidence="4" id="KW-0902">Two-component regulatory system</keyword>
<gene>
    <name evidence="11" type="ORF">SAMN05518683_1317</name>
</gene>
<dbReference type="SUPFAM" id="SSF52172">
    <property type="entry name" value="CheY-like"/>
    <property type="match status" value="1"/>
</dbReference>
<keyword evidence="2" id="KW-0963">Cytoplasm</keyword>
<evidence type="ECO:0000313" key="12">
    <source>
        <dbReference type="Proteomes" id="UP000198892"/>
    </source>
</evidence>
<keyword evidence="12" id="KW-1185">Reference proteome</keyword>
<dbReference type="OrthoDB" id="1699at2"/>
<evidence type="ECO:0000256" key="5">
    <source>
        <dbReference type="ARBA" id="ARBA00023015"/>
    </source>
</evidence>
<dbReference type="AlphaFoldDB" id="A0A1I5XT98"/>
<name>A0A1I5XT98_9BACI</name>
<evidence type="ECO:0000256" key="8">
    <source>
        <dbReference type="PROSITE-ProRule" id="PRU00169"/>
    </source>
</evidence>
<dbReference type="SMART" id="SM00448">
    <property type="entry name" value="REC"/>
    <property type="match status" value="1"/>
</dbReference>
<dbReference type="InterPro" id="IPR011006">
    <property type="entry name" value="CheY-like_superfamily"/>
</dbReference>
<dbReference type="PANTHER" id="PTHR42713">
    <property type="entry name" value="HISTIDINE KINASE-RELATED"/>
    <property type="match status" value="1"/>
</dbReference>
<dbReference type="InterPro" id="IPR009057">
    <property type="entry name" value="Homeodomain-like_sf"/>
</dbReference>
<sequence>MWKIVIIDDEDKVLRGMKRIVPWEALNCEWSGEAKNGQQGLELIRRAQPDLVITDVYMPVKNGLDMVEELRNEGYEGRVVILSGYSDFEYARKAMRLDIDDYLSKPASRSTIEEVLKNVVARLEERTMEKLQFLELRKKVQLYEPLIEKEWIKSIVTGTSMRTDPPEALQPRLKQWEKQDHFIILITYTNQLEESRLFQKDWYLFRFAAGNVIKEAVRQWFVDFEFIECHTHQTALFVHVPKGFQDEENTRESVKQEVKESLRIYLHLDVIITFSSLTGNWEDIHTSTKEAIEHLPLRSDVPLLPESKEEADDTGGLPVLTDSMEWNQQLSSAIRYADEEKACTVIDGLFEKMQNEPFHQPSAVHLGIEMWTMMTYALFDIGIRIRDMFPEHFDIYSVLSRQQSWEGTASELKEIVLNICHHQKWDENLKHRQLVEQMTAFVQERLHENITLHDLSDELFISRNYLGKIFKKVAGESFKDYLTRVRMEKANNMIQEGHYLIYEIAERVGYGNPAYFSSLFKKYTGYTPSELIQKRTVGQ</sequence>
<dbReference type="PRINTS" id="PR00032">
    <property type="entry name" value="HTHARAC"/>
</dbReference>
<dbReference type="PROSITE" id="PS50110">
    <property type="entry name" value="RESPONSE_REGULATORY"/>
    <property type="match status" value="1"/>
</dbReference>
<dbReference type="STRING" id="1884432.SAMN05518683_1317"/>
<reference evidence="12" key="1">
    <citation type="submission" date="2016-10" db="EMBL/GenBank/DDBJ databases">
        <authorList>
            <person name="Varghese N."/>
            <person name="Submissions S."/>
        </authorList>
    </citation>
    <scope>NUCLEOTIDE SEQUENCE [LARGE SCALE GENOMIC DNA]</scope>
    <source>
        <strain evidence="12">S7</strain>
    </source>
</reference>
<dbReference type="Pfam" id="PF00072">
    <property type="entry name" value="Response_reg"/>
    <property type="match status" value="1"/>
</dbReference>
<dbReference type="InterPro" id="IPR018060">
    <property type="entry name" value="HTH_AraC"/>
</dbReference>
<keyword evidence="3 8" id="KW-0597">Phosphoprotein</keyword>
<dbReference type="InterPro" id="IPR001789">
    <property type="entry name" value="Sig_transdc_resp-reg_receiver"/>
</dbReference>
<keyword evidence="7" id="KW-0804">Transcription</keyword>
<dbReference type="GO" id="GO:0043565">
    <property type="term" value="F:sequence-specific DNA binding"/>
    <property type="evidence" value="ECO:0007669"/>
    <property type="project" value="InterPro"/>
</dbReference>
<protein>
    <submittedName>
        <fullName evidence="11">Two-component system, response regulator YesN</fullName>
    </submittedName>
</protein>
<evidence type="ECO:0000259" key="10">
    <source>
        <dbReference type="PROSITE" id="PS50110"/>
    </source>
</evidence>
<evidence type="ECO:0000256" key="6">
    <source>
        <dbReference type="ARBA" id="ARBA00023125"/>
    </source>
</evidence>
<feature type="domain" description="HTH araC/xylS-type" evidence="9">
    <location>
        <begin position="436"/>
        <end position="534"/>
    </location>
</feature>
<dbReference type="CDD" id="cd17536">
    <property type="entry name" value="REC_YesN-like"/>
    <property type="match status" value="1"/>
</dbReference>
<evidence type="ECO:0000256" key="3">
    <source>
        <dbReference type="ARBA" id="ARBA00022553"/>
    </source>
</evidence>
<dbReference type="PANTHER" id="PTHR42713:SF3">
    <property type="entry name" value="TRANSCRIPTIONAL REGULATORY PROTEIN HPTR"/>
    <property type="match status" value="1"/>
</dbReference>
<dbReference type="Pfam" id="PF12833">
    <property type="entry name" value="HTH_18"/>
    <property type="match status" value="1"/>
</dbReference>
<keyword evidence="5" id="KW-0805">Transcription regulation</keyword>
<evidence type="ECO:0000256" key="7">
    <source>
        <dbReference type="ARBA" id="ARBA00023163"/>
    </source>
</evidence>
<evidence type="ECO:0000313" key="11">
    <source>
        <dbReference type="EMBL" id="SFQ35175.1"/>
    </source>
</evidence>
<dbReference type="Gene3D" id="1.10.10.60">
    <property type="entry name" value="Homeodomain-like"/>
    <property type="match status" value="2"/>
</dbReference>
<keyword evidence="6" id="KW-0238">DNA-binding</keyword>
<evidence type="ECO:0000256" key="2">
    <source>
        <dbReference type="ARBA" id="ARBA00022490"/>
    </source>
</evidence>
<evidence type="ECO:0000256" key="4">
    <source>
        <dbReference type="ARBA" id="ARBA00023012"/>
    </source>
</evidence>
<dbReference type="InterPro" id="IPR051552">
    <property type="entry name" value="HptR"/>
</dbReference>
<dbReference type="Proteomes" id="UP000198892">
    <property type="component" value="Unassembled WGS sequence"/>
</dbReference>
<feature type="domain" description="Response regulatory" evidence="10">
    <location>
        <begin position="3"/>
        <end position="120"/>
    </location>
</feature>
<dbReference type="RefSeq" id="WP_093339339.1">
    <property type="nucleotide sequence ID" value="NZ_FOXD01000031.1"/>
</dbReference>
<dbReference type="Gene3D" id="3.40.50.2300">
    <property type="match status" value="1"/>
</dbReference>
<dbReference type="EMBL" id="FOXD01000031">
    <property type="protein sequence ID" value="SFQ35175.1"/>
    <property type="molecule type" value="Genomic_DNA"/>
</dbReference>
<organism evidence="11 12">
    <name type="scientific">Salibacterium halotolerans</name>
    <dbReference type="NCBI Taxonomy" id="1884432"/>
    <lineage>
        <taxon>Bacteria</taxon>
        <taxon>Bacillati</taxon>
        <taxon>Bacillota</taxon>
        <taxon>Bacilli</taxon>
        <taxon>Bacillales</taxon>
        <taxon>Bacillaceae</taxon>
    </lineage>
</organism>
<proteinExistence type="predicted"/>
<dbReference type="PROSITE" id="PS01124">
    <property type="entry name" value="HTH_ARAC_FAMILY_2"/>
    <property type="match status" value="1"/>
</dbReference>
<dbReference type="SMART" id="SM00342">
    <property type="entry name" value="HTH_ARAC"/>
    <property type="match status" value="1"/>
</dbReference>
<dbReference type="InterPro" id="IPR020449">
    <property type="entry name" value="Tscrpt_reg_AraC-type_HTH"/>
</dbReference>
<comment type="subcellular location">
    <subcellularLocation>
        <location evidence="1">Cytoplasm</location>
    </subcellularLocation>
</comment>
<dbReference type="GO" id="GO:0003700">
    <property type="term" value="F:DNA-binding transcription factor activity"/>
    <property type="evidence" value="ECO:0007669"/>
    <property type="project" value="InterPro"/>
</dbReference>
<dbReference type="SUPFAM" id="SSF46689">
    <property type="entry name" value="Homeodomain-like"/>
    <property type="match status" value="2"/>
</dbReference>
<accession>A0A1I5XT98</accession>
<evidence type="ECO:0000256" key="1">
    <source>
        <dbReference type="ARBA" id="ARBA00004496"/>
    </source>
</evidence>